<evidence type="ECO:0000313" key="5">
    <source>
        <dbReference type="EMBL" id="CAL4127111.1"/>
    </source>
</evidence>
<reference evidence="5 6" key="1">
    <citation type="submission" date="2024-05" db="EMBL/GenBank/DDBJ databases">
        <authorList>
            <person name="Wallberg A."/>
        </authorList>
    </citation>
    <scope>NUCLEOTIDE SEQUENCE [LARGE SCALE GENOMIC DNA]</scope>
</reference>
<evidence type="ECO:0000256" key="3">
    <source>
        <dbReference type="ARBA" id="ARBA00023216"/>
    </source>
</evidence>
<dbReference type="SMART" id="SM00335">
    <property type="entry name" value="ANX"/>
    <property type="match status" value="3"/>
</dbReference>
<sequence length="317" mass="36084">MDYRNTPTVTPVVPFLERQDAEALRKALKGGGTDKAPIIYIIAHRTNYQRQLIAQNYKQIFDRDLIEDLKHDLSGHFEDVMVALMTPMPLYLARELNRAMHGKTINKNTLVEVLCTRDRGSIENIKKAYNKEYGNDFTEVVKTATTGKLREFLIRLTTASRNEVTDDPQKAKNIAQQLYDAGEGRKGNFETEFIRVFTKESIPLLRQAFKEYKNIGQEDLSRVIDIEMAPDLKPIIKDAIASVTNPWAFLAGELRCSMVGVGTRDHKLVRLLVARAEIDLENIKQEYQTLYNTSLEKDIKGDTSGDYRKTLLALVDG</sequence>
<comment type="caution">
    <text evidence="5">The sequence shown here is derived from an EMBL/GenBank/DDBJ whole genome shotgun (WGS) entry which is preliminary data.</text>
</comment>
<dbReference type="GO" id="GO:0005737">
    <property type="term" value="C:cytoplasm"/>
    <property type="evidence" value="ECO:0007669"/>
    <property type="project" value="TreeGrafter"/>
</dbReference>
<keyword evidence="3 4" id="KW-0041">Annexin</keyword>
<dbReference type="GO" id="GO:0012506">
    <property type="term" value="C:vesicle membrane"/>
    <property type="evidence" value="ECO:0007669"/>
    <property type="project" value="TreeGrafter"/>
</dbReference>
<dbReference type="SUPFAM" id="SSF47874">
    <property type="entry name" value="Annexin"/>
    <property type="match status" value="1"/>
</dbReference>
<dbReference type="PROSITE" id="PS00223">
    <property type="entry name" value="ANNEXIN_1"/>
    <property type="match status" value="2"/>
</dbReference>
<dbReference type="GO" id="GO:0005886">
    <property type="term" value="C:plasma membrane"/>
    <property type="evidence" value="ECO:0007669"/>
    <property type="project" value="TreeGrafter"/>
</dbReference>
<evidence type="ECO:0000256" key="1">
    <source>
        <dbReference type="ARBA" id="ARBA00007831"/>
    </source>
</evidence>
<name>A0AAV2RM90_MEGNR</name>
<dbReference type="InterPro" id="IPR001464">
    <property type="entry name" value="Annexin"/>
</dbReference>
<comment type="domain">
    <text evidence="4">A pair of annexin repeats may form one binding site for calcium and phospholipid.</text>
</comment>
<dbReference type="FunFam" id="1.10.220.10:FF:000001">
    <property type="entry name" value="Annexin"/>
    <property type="match status" value="1"/>
</dbReference>
<keyword evidence="4" id="KW-0106">Calcium</keyword>
<dbReference type="PANTHER" id="PTHR10502:SF102">
    <property type="entry name" value="ANNEXIN B11"/>
    <property type="match status" value="1"/>
</dbReference>
<dbReference type="InterPro" id="IPR018502">
    <property type="entry name" value="Annexin_repeat"/>
</dbReference>
<accession>A0AAV2RM90</accession>
<dbReference type="Pfam" id="PF00191">
    <property type="entry name" value="Annexin"/>
    <property type="match status" value="3"/>
</dbReference>
<protein>
    <recommendedName>
        <fullName evidence="4">Annexin</fullName>
    </recommendedName>
</protein>
<dbReference type="AlphaFoldDB" id="A0AAV2RM90"/>
<dbReference type="GO" id="GO:0005509">
    <property type="term" value="F:calcium ion binding"/>
    <property type="evidence" value="ECO:0007669"/>
    <property type="project" value="InterPro"/>
</dbReference>
<dbReference type="Gene3D" id="1.10.220.10">
    <property type="entry name" value="Annexin"/>
    <property type="match status" value="4"/>
</dbReference>
<comment type="similarity">
    <text evidence="1 4">Belongs to the annexin family.</text>
</comment>
<dbReference type="FunFam" id="1.10.220.10:FF:000004">
    <property type="entry name" value="Annexin"/>
    <property type="match status" value="1"/>
</dbReference>
<dbReference type="PANTHER" id="PTHR10502">
    <property type="entry name" value="ANNEXIN"/>
    <property type="match status" value="1"/>
</dbReference>
<keyword evidence="2 4" id="KW-0677">Repeat</keyword>
<evidence type="ECO:0000313" key="6">
    <source>
        <dbReference type="Proteomes" id="UP001497623"/>
    </source>
</evidence>
<keyword evidence="4" id="KW-0111">Calcium/phospholipid-binding</keyword>
<dbReference type="PROSITE" id="PS51897">
    <property type="entry name" value="ANNEXIN_2"/>
    <property type="match status" value="3"/>
</dbReference>
<dbReference type="Proteomes" id="UP001497623">
    <property type="component" value="Unassembled WGS sequence"/>
</dbReference>
<dbReference type="GO" id="GO:0001786">
    <property type="term" value="F:phosphatidylserine binding"/>
    <property type="evidence" value="ECO:0007669"/>
    <property type="project" value="TreeGrafter"/>
</dbReference>
<dbReference type="GO" id="GO:0005634">
    <property type="term" value="C:nucleus"/>
    <property type="evidence" value="ECO:0007669"/>
    <property type="project" value="TreeGrafter"/>
</dbReference>
<keyword evidence="6" id="KW-1185">Reference proteome</keyword>
<dbReference type="EMBL" id="CAXKWB010024999">
    <property type="protein sequence ID" value="CAL4127111.1"/>
    <property type="molecule type" value="Genomic_DNA"/>
</dbReference>
<gene>
    <name evidence="5" type="ORF">MNOR_LOCUS25784</name>
</gene>
<evidence type="ECO:0000256" key="2">
    <source>
        <dbReference type="ARBA" id="ARBA00022737"/>
    </source>
</evidence>
<evidence type="ECO:0000256" key="4">
    <source>
        <dbReference type="RuleBase" id="RU003540"/>
    </source>
</evidence>
<organism evidence="5 6">
    <name type="scientific">Meganyctiphanes norvegica</name>
    <name type="common">Northern krill</name>
    <name type="synonym">Thysanopoda norvegica</name>
    <dbReference type="NCBI Taxonomy" id="48144"/>
    <lineage>
        <taxon>Eukaryota</taxon>
        <taxon>Metazoa</taxon>
        <taxon>Ecdysozoa</taxon>
        <taxon>Arthropoda</taxon>
        <taxon>Crustacea</taxon>
        <taxon>Multicrustacea</taxon>
        <taxon>Malacostraca</taxon>
        <taxon>Eumalacostraca</taxon>
        <taxon>Eucarida</taxon>
        <taxon>Euphausiacea</taxon>
        <taxon>Euphausiidae</taxon>
        <taxon>Meganyctiphanes</taxon>
    </lineage>
</organism>
<dbReference type="PRINTS" id="PR00196">
    <property type="entry name" value="ANNEXIN"/>
</dbReference>
<dbReference type="InterPro" id="IPR018252">
    <property type="entry name" value="Annexin_repeat_CS"/>
</dbReference>
<proteinExistence type="inferred from homology"/>
<dbReference type="InterPro" id="IPR037104">
    <property type="entry name" value="Annexin_sf"/>
</dbReference>
<dbReference type="GO" id="GO:0005544">
    <property type="term" value="F:calcium-dependent phospholipid binding"/>
    <property type="evidence" value="ECO:0007669"/>
    <property type="project" value="UniProtKB-KW"/>
</dbReference>